<reference evidence="1" key="1">
    <citation type="journal article" date="2023" name="Mol. Biol. Evol.">
        <title>Third-Generation Sequencing Reveals the Adaptive Role of the Epigenome in Three Deep-Sea Polychaetes.</title>
        <authorList>
            <person name="Perez M."/>
            <person name="Aroh O."/>
            <person name="Sun Y."/>
            <person name="Lan Y."/>
            <person name="Juniper S.K."/>
            <person name="Young C.R."/>
            <person name="Angers B."/>
            <person name="Qian P.Y."/>
        </authorList>
    </citation>
    <scope>NUCLEOTIDE SEQUENCE</scope>
    <source>
        <strain evidence="1">R07B-5</strain>
    </source>
</reference>
<evidence type="ECO:0000313" key="1">
    <source>
        <dbReference type="EMBL" id="KAK2171886.1"/>
    </source>
</evidence>
<keyword evidence="2" id="KW-1185">Reference proteome</keyword>
<gene>
    <name evidence="1" type="ORF">NP493_1016g02121</name>
</gene>
<dbReference type="EMBL" id="JAODUO010001015">
    <property type="protein sequence ID" value="KAK2171886.1"/>
    <property type="molecule type" value="Genomic_DNA"/>
</dbReference>
<dbReference type="Proteomes" id="UP001209878">
    <property type="component" value="Unassembled WGS sequence"/>
</dbReference>
<organism evidence="1 2">
    <name type="scientific">Ridgeia piscesae</name>
    <name type="common">Tubeworm</name>
    <dbReference type="NCBI Taxonomy" id="27915"/>
    <lineage>
        <taxon>Eukaryota</taxon>
        <taxon>Metazoa</taxon>
        <taxon>Spiralia</taxon>
        <taxon>Lophotrochozoa</taxon>
        <taxon>Annelida</taxon>
        <taxon>Polychaeta</taxon>
        <taxon>Sedentaria</taxon>
        <taxon>Canalipalpata</taxon>
        <taxon>Sabellida</taxon>
        <taxon>Siboglinidae</taxon>
        <taxon>Ridgeia</taxon>
    </lineage>
</organism>
<accession>A0AAD9KIA6</accession>
<protein>
    <submittedName>
        <fullName evidence="1">Uncharacterized protein</fullName>
    </submittedName>
</protein>
<proteinExistence type="predicted"/>
<comment type="caution">
    <text evidence="1">The sequence shown here is derived from an EMBL/GenBank/DDBJ whole genome shotgun (WGS) entry which is preliminary data.</text>
</comment>
<sequence>MWKLTTVFKLLLEPLEDCGSVYGHNMVLQSPQSARCTRQLYLKHYCTQRRHTTLPSPF</sequence>
<dbReference type="AlphaFoldDB" id="A0AAD9KIA6"/>
<name>A0AAD9KIA6_RIDPI</name>
<evidence type="ECO:0000313" key="2">
    <source>
        <dbReference type="Proteomes" id="UP001209878"/>
    </source>
</evidence>